<dbReference type="RefSeq" id="WP_189241915.1">
    <property type="nucleotide sequence ID" value="NZ_BMQP01000006.1"/>
</dbReference>
<accession>A0A8J3S0V2</accession>
<reference evidence="2" key="1">
    <citation type="submission" date="2021-01" db="EMBL/GenBank/DDBJ databases">
        <title>Whole genome shotgun sequence of Planobispora rosea NBRC 15558.</title>
        <authorList>
            <person name="Komaki H."/>
            <person name="Tamura T."/>
        </authorList>
    </citation>
    <scope>NUCLEOTIDE SEQUENCE</scope>
    <source>
        <strain evidence="2">NBRC 15558</strain>
    </source>
</reference>
<dbReference type="AlphaFoldDB" id="A0A8J3S0V2"/>
<keyword evidence="1" id="KW-0732">Signal</keyword>
<evidence type="ECO:0000256" key="1">
    <source>
        <dbReference type="SAM" id="SignalP"/>
    </source>
</evidence>
<evidence type="ECO:0000313" key="3">
    <source>
        <dbReference type="Proteomes" id="UP000655044"/>
    </source>
</evidence>
<gene>
    <name evidence="2" type="ORF">Pro02_32180</name>
</gene>
<feature type="signal peptide" evidence="1">
    <location>
        <begin position="1"/>
        <end position="19"/>
    </location>
</feature>
<organism evidence="2 3">
    <name type="scientific">Planobispora rosea</name>
    <dbReference type="NCBI Taxonomy" id="35762"/>
    <lineage>
        <taxon>Bacteria</taxon>
        <taxon>Bacillati</taxon>
        <taxon>Actinomycetota</taxon>
        <taxon>Actinomycetes</taxon>
        <taxon>Streptosporangiales</taxon>
        <taxon>Streptosporangiaceae</taxon>
        <taxon>Planobispora</taxon>
    </lineage>
</organism>
<name>A0A8J3S0V2_PLARO</name>
<evidence type="ECO:0008006" key="4">
    <source>
        <dbReference type="Google" id="ProtNLM"/>
    </source>
</evidence>
<proteinExistence type="predicted"/>
<sequence length="260" mass="27935">MKRWIAVLVVVLAVPVAVAGSGASASAEPAPAGPVDALRRQLVEGRGVKMAKTFTATKNGEKADIRVAGVAEFGDGKVTATDMTHRSDFTGIAGSVRHLTFPGRGYVQDGASFQGKSWRLQENKEIRPRLDADWIELSDPAMLKAVLATARVKRPAGVYDGTRTTLYQGTITLGELYRAGSAGFPFGRDEKPSKTEAKAAVSWKLWLGGDQLVRRAWGTWGEPFSRSGDIRISYVVDVRLSGWGAKVDVVPPPADDVARL</sequence>
<dbReference type="Proteomes" id="UP000655044">
    <property type="component" value="Unassembled WGS sequence"/>
</dbReference>
<dbReference type="EMBL" id="BOOI01000026">
    <property type="protein sequence ID" value="GIH84810.1"/>
    <property type="molecule type" value="Genomic_DNA"/>
</dbReference>
<keyword evidence="3" id="KW-1185">Reference proteome</keyword>
<comment type="caution">
    <text evidence="2">The sequence shown here is derived from an EMBL/GenBank/DDBJ whole genome shotgun (WGS) entry which is preliminary data.</text>
</comment>
<feature type="chain" id="PRO_5039314737" description="Lipoprotein" evidence="1">
    <location>
        <begin position="20"/>
        <end position="260"/>
    </location>
</feature>
<protein>
    <recommendedName>
        <fullName evidence="4">Lipoprotein</fullName>
    </recommendedName>
</protein>
<evidence type="ECO:0000313" key="2">
    <source>
        <dbReference type="EMBL" id="GIH84810.1"/>
    </source>
</evidence>
<dbReference type="Gene3D" id="2.50.20.20">
    <property type="match status" value="1"/>
</dbReference>